<evidence type="ECO:0000259" key="5">
    <source>
        <dbReference type="Pfam" id="PF13490"/>
    </source>
</evidence>
<gene>
    <name evidence="6" type="ORF">FVO59_10615</name>
</gene>
<keyword evidence="4" id="KW-0812">Transmembrane</keyword>
<evidence type="ECO:0000313" key="6">
    <source>
        <dbReference type="EMBL" id="QMU97619.1"/>
    </source>
</evidence>
<sequence>MDDHGRQASRDRRGPQRPPAPREHGRRAAGTGRRRSDRSSVRLPADPGRPGHAERRASRRRRRGVLPGTIRRGVGVGAGHPGGHGQVEDALRTASPAPRTAGERGDPVNAEHERYAAWDAAYVLGALSNAERAEYERHLAGCRRCRDAVAELGPTVALLSRLGADDAERVTDAGDDGPVRVLAAARERRRRRRSIGAWTAAAAAAVVVATVVSVSALMPRPPQAIALAPVDGAPVTASVAVTAVPWGTKLDVECEYDGTARYGVRGAYALAVVGPDGETTMLSNWTVTPGATARLSAGTALAKSDIRAIEIRDADGRVVVRHEFG</sequence>
<proteinExistence type="predicted"/>
<feature type="region of interest" description="Disordered" evidence="3">
    <location>
        <begin position="1"/>
        <end position="88"/>
    </location>
</feature>
<feature type="transmembrane region" description="Helical" evidence="4">
    <location>
        <begin position="195"/>
        <end position="218"/>
    </location>
</feature>
<evidence type="ECO:0000313" key="7">
    <source>
        <dbReference type="Proteomes" id="UP000515708"/>
    </source>
</evidence>
<dbReference type="AlphaFoldDB" id="A0A7D7WFA3"/>
<keyword evidence="4" id="KW-1133">Transmembrane helix</keyword>
<feature type="compositionally biased region" description="Gly residues" evidence="3">
    <location>
        <begin position="74"/>
        <end position="85"/>
    </location>
</feature>
<evidence type="ECO:0000256" key="4">
    <source>
        <dbReference type="SAM" id="Phobius"/>
    </source>
</evidence>
<evidence type="ECO:0000256" key="1">
    <source>
        <dbReference type="ARBA" id="ARBA00023015"/>
    </source>
</evidence>
<feature type="compositionally biased region" description="Basic residues" evidence="3">
    <location>
        <begin position="24"/>
        <end position="36"/>
    </location>
</feature>
<dbReference type="InterPro" id="IPR041916">
    <property type="entry name" value="Anti_sigma_zinc_sf"/>
</dbReference>
<keyword evidence="1" id="KW-0805">Transcription regulation</keyword>
<organism evidence="6 7">
    <name type="scientific">Microbacterium esteraromaticum</name>
    <dbReference type="NCBI Taxonomy" id="57043"/>
    <lineage>
        <taxon>Bacteria</taxon>
        <taxon>Bacillati</taxon>
        <taxon>Actinomycetota</taxon>
        <taxon>Actinomycetes</taxon>
        <taxon>Micrococcales</taxon>
        <taxon>Microbacteriaceae</taxon>
        <taxon>Microbacterium</taxon>
    </lineage>
</organism>
<evidence type="ECO:0000256" key="3">
    <source>
        <dbReference type="SAM" id="MobiDB-lite"/>
    </source>
</evidence>
<keyword evidence="2" id="KW-0804">Transcription</keyword>
<feature type="compositionally biased region" description="Basic and acidic residues" evidence="3">
    <location>
        <begin position="1"/>
        <end position="14"/>
    </location>
</feature>
<dbReference type="Proteomes" id="UP000515708">
    <property type="component" value="Chromosome"/>
</dbReference>
<keyword evidence="4" id="KW-0472">Membrane</keyword>
<dbReference type="Gene3D" id="1.10.10.1320">
    <property type="entry name" value="Anti-sigma factor, zinc-finger domain"/>
    <property type="match status" value="1"/>
</dbReference>
<dbReference type="EMBL" id="CP043732">
    <property type="protein sequence ID" value="QMU97619.1"/>
    <property type="molecule type" value="Genomic_DNA"/>
</dbReference>
<dbReference type="InterPro" id="IPR027383">
    <property type="entry name" value="Znf_put"/>
</dbReference>
<reference evidence="6 7" key="1">
    <citation type="journal article" date="2020" name="Front. Microbiol.">
        <title>Design of Bacterial Strain-Specific qPCR Assays Using NGS Data and Publicly Available Resources and Its Application to Track Biocontrol Strains.</title>
        <authorList>
            <person name="Hernandez I."/>
            <person name="Sant C."/>
            <person name="Martinez R."/>
            <person name="Fernandez C."/>
        </authorList>
    </citation>
    <scope>NUCLEOTIDE SEQUENCE [LARGE SCALE GENOMIC DNA]</scope>
    <source>
        <strain evidence="6 7">B24</strain>
    </source>
</reference>
<evidence type="ECO:0000256" key="2">
    <source>
        <dbReference type="ARBA" id="ARBA00023163"/>
    </source>
</evidence>
<feature type="domain" description="Putative zinc-finger" evidence="5">
    <location>
        <begin position="121"/>
        <end position="146"/>
    </location>
</feature>
<accession>A0A7D7WFA3</accession>
<protein>
    <submittedName>
        <fullName evidence="6">Zf-HC2 domain-containing protein</fullName>
    </submittedName>
</protein>
<dbReference type="Pfam" id="PF13490">
    <property type="entry name" value="zf-HC2"/>
    <property type="match status" value="1"/>
</dbReference>
<name>A0A7D7WFA3_9MICO</name>